<dbReference type="EMBL" id="AGNL01049441">
    <property type="protein sequence ID" value="EJK44622.1"/>
    <property type="molecule type" value="Genomic_DNA"/>
</dbReference>
<gene>
    <name evidence="3" type="ORF">THAOC_36826</name>
</gene>
<feature type="region of interest" description="Disordered" evidence="2">
    <location>
        <begin position="164"/>
        <end position="254"/>
    </location>
</feature>
<evidence type="ECO:0000313" key="3">
    <source>
        <dbReference type="EMBL" id="EJK44622.1"/>
    </source>
</evidence>
<sequence>MLRTWGDVLPVPAFTSAYCRPEDEVSKTKLGTVFCAPFAEPACVVVASIRGAISTARRRLMLPIDVDISPSPDSIRLIRVGIRVCLSSGAWKDVHPATRQKNRTNSAAAVVDMMCEKVHLKNVAFVVSLACSRVGRLVKAPHQSIFVGFLNGLKKPLRNFRTLGGAPVGLTDEKRRNGTKERNSRVKSEQNEQGLGSFSRRRLLSKLGVGPKNPEHYTAVLSSSSRDIRKTRRSAERNSVPGFRPIESHDNGYRIDVSNDRSMIQVVPIEGDHSPGSTGGSQFKSPQRNRLPPRVSPVVYSEPRSSPSIASAAGLLDARDSQRRKMKSRKMKSRLSPPRTKTSRPPKNAQSAGQSRSPVSNARNKLKKALQLSTGDGEQRQRSRKISDRPANSNRVRWDMSNGGHPSQTASKDSSTSFPILSSHRFESFSEEKKEINSYEDLLRQRVHDIQDQQKKIRHAIAEKDTIKGTLVTAIDGNLERNRKHMSALDEELKEIEWHLSLDAKKKQSRKSLRFPPQPMNGKPQNESADVEVRQRRQSQTPVQQSNRVPLLKNETEVQQQFRVPSPAYDMESVSSVGDPSITADTDSVAAVFRSKHKGEERVLVTGLDPPSVGSAVRRSPVTVPRYFEHRATNKAKEPAAPRISAVVRGEEAMRYGTVVLNQLNDELRLDSVEESPNRGHEMQQDRASSSSERISLRPPPRHPWRRRSRNASPQTNLTRQAQDRSVTFSDSEELVFESQSSVDTRRNNNDNEIMNALMPPLGESSSWQEENFGVDKFNDVTGSDIYPYSNREQQLAVTDRYSHEAHHHQQRLQSRMPTLSSEANRKEAVVRNRGVSSDSVETDEDLSFIRSVAAVVIQTATRRYLAELEADDRRYAVQVIQSAIWNWMYPIGRGYLDAEYDQFSGDLHDEYGTYYDEDERFFVNRDSYDATGGGHAPQAPQQHYRSIYRAPDDTSQRSSKRVTFVDDYDLDEFAATEIQRVFRGWWARDTIELNHYAATTIQRVFRGFWLRDSLEVDRYCATEIQRAVRGWLQRRSYIYDLYCIIVAQSVSRRYLAFYESAVRLANIFYIQAIYRGYRVRSDLRLYGVDFCIHRHCGKLYQNASQPSAGWQAPHHSNTRTQNVPTPIAKRPVPKRIVHSEEEVLASAILIQAIFRGYRVRDELYRFVRNGQDIAATIIQTCWRRYDAEMNFINHLADVLIVQSIARRWLVRKKLERKGIVLGPTSYKSPSQNSSNRFGYTTRFNQKKTPSTHDEWKQHRLKVLERSTSVNSRTTRSSFEGFENFDKDSVAGDDWYCENKSQASDLLQSWRSR</sequence>
<feature type="compositionally biased region" description="Basic and acidic residues" evidence="2">
    <location>
        <begin position="377"/>
        <end position="388"/>
    </location>
</feature>
<organism evidence="3 4">
    <name type="scientific">Thalassiosira oceanica</name>
    <name type="common">Marine diatom</name>
    <dbReference type="NCBI Taxonomy" id="159749"/>
    <lineage>
        <taxon>Eukaryota</taxon>
        <taxon>Sar</taxon>
        <taxon>Stramenopiles</taxon>
        <taxon>Ochrophyta</taxon>
        <taxon>Bacillariophyta</taxon>
        <taxon>Coscinodiscophyceae</taxon>
        <taxon>Thalassiosirophycidae</taxon>
        <taxon>Thalassiosirales</taxon>
        <taxon>Thalassiosiraceae</taxon>
        <taxon>Thalassiosira</taxon>
    </lineage>
</organism>
<feature type="compositionally biased region" description="Basic and acidic residues" evidence="2">
    <location>
        <begin position="674"/>
        <end position="685"/>
    </location>
</feature>
<dbReference type="Proteomes" id="UP000266841">
    <property type="component" value="Unassembled WGS sequence"/>
</dbReference>
<keyword evidence="4" id="KW-1185">Reference proteome</keyword>
<dbReference type="InterPro" id="IPR027417">
    <property type="entry name" value="P-loop_NTPase"/>
</dbReference>
<dbReference type="SUPFAM" id="SSF52540">
    <property type="entry name" value="P-loop containing nucleoside triphosphate hydrolases"/>
    <property type="match status" value="2"/>
</dbReference>
<protein>
    <submittedName>
        <fullName evidence="3">Uncharacterized protein</fullName>
    </submittedName>
</protein>
<feature type="compositionally biased region" description="Basic residues" evidence="2">
    <location>
        <begin position="700"/>
        <end position="710"/>
    </location>
</feature>
<dbReference type="OMA" id="YCIIVAQ"/>
<proteinExistence type="predicted"/>
<feature type="compositionally biased region" description="Basic residues" evidence="2">
    <location>
        <begin position="324"/>
        <end position="333"/>
    </location>
</feature>
<dbReference type="PANTHER" id="PTHR22590">
    <property type="entry name" value="MYOSIN MOTOR DOMAIN-CONTAINING PROTEIN"/>
    <property type="match status" value="1"/>
</dbReference>
<dbReference type="Pfam" id="PF00612">
    <property type="entry name" value="IQ"/>
    <property type="match status" value="5"/>
</dbReference>
<dbReference type="SMART" id="SM00015">
    <property type="entry name" value="IQ"/>
    <property type="match status" value="8"/>
</dbReference>
<dbReference type="OrthoDB" id="190375at2759"/>
<feature type="compositionally biased region" description="Basic and acidic residues" evidence="2">
    <location>
        <begin position="171"/>
        <end position="190"/>
    </location>
</feature>
<feature type="region of interest" description="Disordered" evidence="2">
    <location>
        <begin position="507"/>
        <end position="547"/>
    </location>
</feature>
<dbReference type="InterPro" id="IPR052318">
    <property type="entry name" value="CellDiv_DevSignal_Domain"/>
</dbReference>
<dbReference type="PANTHER" id="PTHR22590:SF5">
    <property type="entry name" value="MYOSIN MOTOR DOMAIN-CONTAINING PROTEIN"/>
    <property type="match status" value="1"/>
</dbReference>
<feature type="region of interest" description="Disordered" evidence="2">
    <location>
        <begin position="269"/>
        <end position="418"/>
    </location>
</feature>
<accession>K0RDN0</accession>
<evidence type="ECO:0000256" key="2">
    <source>
        <dbReference type="SAM" id="MobiDB-lite"/>
    </source>
</evidence>
<reference evidence="3 4" key="1">
    <citation type="journal article" date="2012" name="Genome Biol.">
        <title>Genome and low-iron response of an oceanic diatom adapted to chronic iron limitation.</title>
        <authorList>
            <person name="Lommer M."/>
            <person name="Specht M."/>
            <person name="Roy A.S."/>
            <person name="Kraemer L."/>
            <person name="Andreson R."/>
            <person name="Gutowska M.A."/>
            <person name="Wolf J."/>
            <person name="Bergner S.V."/>
            <person name="Schilhabel M.B."/>
            <person name="Klostermeier U.C."/>
            <person name="Beiko R.G."/>
            <person name="Rosenstiel P."/>
            <person name="Hippler M."/>
            <person name="Laroche J."/>
        </authorList>
    </citation>
    <scope>NUCLEOTIDE SEQUENCE [LARGE SCALE GENOMIC DNA]</scope>
    <source>
        <strain evidence="3 4">CCMP1005</strain>
    </source>
</reference>
<feature type="region of interest" description="Disordered" evidence="2">
    <location>
        <begin position="806"/>
        <end position="837"/>
    </location>
</feature>
<feature type="compositionally biased region" description="Polar residues" evidence="2">
    <location>
        <begin position="339"/>
        <end position="363"/>
    </location>
</feature>
<comment type="caution">
    <text evidence="3">The sequence shown here is derived from an EMBL/GenBank/DDBJ whole genome shotgun (WGS) entry which is preliminary data.</text>
</comment>
<dbReference type="InterPro" id="IPR000048">
    <property type="entry name" value="IQ_motif_EF-hand-BS"/>
</dbReference>
<keyword evidence="1" id="KW-0677">Repeat</keyword>
<feature type="compositionally biased region" description="Polar residues" evidence="2">
    <location>
        <begin position="404"/>
        <end position="418"/>
    </location>
</feature>
<name>K0RDN0_THAOC</name>
<feature type="compositionally biased region" description="Polar residues" evidence="2">
    <location>
        <begin position="538"/>
        <end position="547"/>
    </location>
</feature>
<feature type="compositionally biased region" description="Polar residues" evidence="2">
    <location>
        <begin position="812"/>
        <end position="823"/>
    </location>
</feature>
<evidence type="ECO:0000256" key="1">
    <source>
        <dbReference type="ARBA" id="ARBA00022737"/>
    </source>
</evidence>
<dbReference type="Gene3D" id="1.20.5.190">
    <property type="match status" value="3"/>
</dbReference>
<dbReference type="CDD" id="cd23767">
    <property type="entry name" value="IQCD"/>
    <property type="match status" value="1"/>
</dbReference>
<feature type="region of interest" description="Disordered" evidence="2">
    <location>
        <begin position="674"/>
        <end position="752"/>
    </location>
</feature>
<dbReference type="PROSITE" id="PS50096">
    <property type="entry name" value="IQ"/>
    <property type="match status" value="5"/>
</dbReference>
<dbReference type="eggNOG" id="ENOG502RRC2">
    <property type="taxonomic scope" value="Eukaryota"/>
</dbReference>
<evidence type="ECO:0000313" key="4">
    <source>
        <dbReference type="Proteomes" id="UP000266841"/>
    </source>
</evidence>
<feature type="compositionally biased region" description="Polar residues" evidence="2">
    <location>
        <begin position="711"/>
        <end position="730"/>
    </location>
</feature>